<dbReference type="GO" id="GO:0005737">
    <property type="term" value="C:cytoplasm"/>
    <property type="evidence" value="ECO:0007669"/>
    <property type="project" value="TreeGrafter"/>
</dbReference>
<evidence type="ECO:0000313" key="5">
    <source>
        <dbReference type="EMBL" id="WFC99636.1"/>
    </source>
</evidence>
<dbReference type="AlphaFoldDB" id="A0AAJ5YVT1"/>
<dbReference type="GO" id="GO:0003962">
    <property type="term" value="F:cystathionine gamma-synthase activity"/>
    <property type="evidence" value="ECO:0007669"/>
    <property type="project" value="UniProtKB-EC"/>
</dbReference>
<dbReference type="InterPro" id="IPR015421">
    <property type="entry name" value="PyrdxlP-dep_Trfase_major"/>
</dbReference>
<sequence>MTNSFAVPKPGLETRLLHADQPNHEKDPTHPIAPSMSLSSTFRQPFPDSDLAKNADASLETPERPLMHVYSRYTNETNVRTEQVLSSLLGGYALTYGSGLSASLAIVSRVNPSVIALRRGYFGVHEVFKVYSRNRDVKFIDLDDEYPEIEGELDSSSGLRQGGLLVWVETPLNPTGEARDLEYYTKLAHAKKGYVGVDSTFAPPPLQNPFDQGVDFVMHSATKYLGGHSDLLAGVTVTKDHQVFKSMWEDRCIYGNVLGSMESFLLLRSLRTVTLRVRRQSETATKLVKWLHSLTKGQQAPEGTPASITDGRVIQRVYHSSLQPLTDSDTESDLNPYTKLENRAFDPSRQMPGGHSPTFAIWLVKPEWGKYLPHYMLYFAPATSLGGVESLMEQRMMSTPDEKPNLVRISTGLEDFDDLRSDLVQGLLRTLEKHP</sequence>
<evidence type="ECO:0000256" key="4">
    <source>
        <dbReference type="RuleBase" id="RU362118"/>
    </source>
</evidence>
<comment type="similarity">
    <text evidence="4">Belongs to the trans-sulfuration enzymes family.</text>
</comment>
<dbReference type="PANTHER" id="PTHR11808">
    <property type="entry name" value="TRANS-SULFURATION ENZYME FAMILY MEMBER"/>
    <property type="match status" value="1"/>
</dbReference>
<dbReference type="EMBL" id="CP119945">
    <property type="protein sequence ID" value="WFC99636.1"/>
    <property type="molecule type" value="Genomic_DNA"/>
</dbReference>
<accession>A0AAJ5YVT1</accession>
<keyword evidence="6" id="KW-1185">Reference proteome</keyword>
<dbReference type="Gene3D" id="3.40.640.10">
    <property type="entry name" value="Type I PLP-dependent aspartate aminotransferase-like (Major domain)"/>
    <property type="match status" value="1"/>
</dbReference>
<dbReference type="InterPro" id="IPR015424">
    <property type="entry name" value="PyrdxlP-dep_Trfase"/>
</dbReference>
<gene>
    <name evidence="5" type="ORF">MYAM1_002381</name>
</gene>
<dbReference type="Proteomes" id="UP001219567">
    <property type="component" value="Chromosome 3"/>
</dbReference>
<comment type="cofactor">
    <cofactor evidence="1 4">
        <name>pyridoxal 5'-phosphate</name>
        <dbReference type="ChEBI" id="CHEBI:597326"/>
    </cofactor>
</comment>
<evidence type="ECO:0000256" key="3">
    <source>
        <dbReference type="PIRSR" id="PIRSR001434-2"/>
    </source>
</evidence>
<dbReference type="GO" id="GO:0019346">
    <property type="term" value="P:transsulfuration"/>
    <property type="evidence" value="ECO:0007669"/>
    <property type="project" value="InterPro"/>
</dbReference>
<organism evidence="5 6">
    <name type="scientific">Malassezia yamatoensis</name>
    <dbReference type="NCBI Taxonomy" id="253288"/>
    <lineage>
        <taxon>Eukaryota</taxon>
        <taxon>Fungi</taxon>
        <taxon>Dikarya</taxon>
        <taxon>Basidiomycota</taxon>
        <taxon>Ustilaginomycotina</taxon>
        <taxon>Malasseziomycetes</taxon>
        <taxon>Malasseziales</taxon>
        <taxon>Malasseziaceae</taxon>
        <taxon>Malassezia</taxon>
    </lineage>
</organism>
<keyword evidence="5" id="KW-0808">Transferase</keyword>
<dbReference type="PROSITE" id="PS00868">
    <property type="entry name" value="CYS_MET_METAB_PP"/>
    <property type="match status" value="1"/>
</dbReference>
<dbReference type="GO" id="GO:0030170">
    <property type="term" value="F:pyridoxal phosphate binding"/>
    <property type="evidence" value="ECO:0007669"/>
    <property type="project" value="InterPro"/>
</dbReference>
<evidence type="ECO:0000256" key="2">
    <source>
        <dbReference type="ARBA" id="ARBA00022898"/>
    </source>
</evidence>
<dbReference type="GO" id="GO:0016846">
    <property type="term" value="F:carbon-sulfur lyase activity"/>
    <property type="evidence" value="ECO:0007669"/>
    <property type="project" value="TreeGrafter"/>
</dbReference>
<dbReference type="InterPro" id="IPR000277">
    <property type="entry name" value="Cys/Met-Metab_PyrdxlP-dep_enz"/>
</dbReference>
<name>A0AAJ5YVT1_9BASI</name>
<dbReference type="SUPFAM" id="SSF53383">
    <property type="entry name" value="PLP-dependent transferases"/>
    <property type="match status" value="1"/>
</dbReference>
<dbReference type="InterPro" id="IPR054542">
    <property type="entry name" value="Cys_met_metab_PP"/>
</dbReference>
<dbReference type="Pfam" id="PF01053">
    <property type="entry name" value="Cys_Met_Meta_PP"/>
    <property type="match status" value="1"/>
</dbReference>
<evidence type="ECO:0000313" key="6">
    <source>
        <dbReference type="Proteomes" id="UP001219567"/>
    </source>
</evidence>
<reference evidence="5 6" key="1">
    <citation type="submission" date="2023-03" db="EMBL/GenBank/DDBJ databases">
        <title>Mating type loci evolution in Malassezia.</title>
        <authorList>
            <person name="Coelho M.A."/>
        </authorList>
    </citation>
    <scope>NUCLEOTIDE SEQUENCE [LARGE SCALE GENOMIC DNA]</scope>
    <source>
        <strain evidence="5 6">CBS 9725</strain>
    </source>
</reference>
<evidence type="ECO:0000256" key="1">
    <source>
        <dbReference type="ARBA" id="ARBA00001933"/>
    </source>
</evidence>
<keyword evidence="2 3" id="KW-0663">Pyridoxal phosphate</keyword>
<dbReference type="PANTHER" id="PTHR11808:SF35">
    <property type="entry name" value="CYSTATHIONINE GAMMA-SYNTHASE (AFU_ORTHOLOGUE AFUA_7G01590)"/>
    <property type="match status" value="1"/>
</dbReference>
<protein>
    <submittedName>
        <fullName evidence="5">Cystathionine gamma-synthase</fullName>
        <ecNumber evidence="5">2.5.1.48</ecNumber>
    </submittedName>
</protein>
<dbReference type="PIRSF" id="PIRSF001434">
    <property type="entry name" value="CGS"/>
    <property type="match status" value="1"/>
</dbReference>
<feature type="modified residue" description="N6-(pyridoxal phosphate)lysine" evidence="3">
    <location>
        <position position="223"/>
    </location>
</feature>
<dbReference type="InterPro" id="IPR015422">
    <property type="entry name" value="PyrdxlP-dep_Trfase_small"/>
</dbReference>
<dbReference type="EC" id="2.5.1.48" evidence="5"/>
<proteinExistence type="inferred from homology"/>
<dbReference type="Gene3D" id="3.90.1150.10">
    <property type="entry name" value="Aspartate Aminotransferase, domain 1"/>
    <property type="match status" value="1"/>
</dbReference>